<dbReference type="GO" id="GO:0030170">
    <property type="term" value="F:pyridoxal phosphate binding"/>
    <property type="evidence" value="ECO:0007669"/>
    <property type="project" value="TreeGrafter"/>
</dbReference>
<dbReference type="CDD" id="cd00616">
    <property type="entry name" value="AHBA_syn"/>
    <property type="match status" value="1"/>
</dbReference>
<dbReference type="Proteomes" id="UP000233256">
    <property type="component" value="Unassembled WGS sequence"/>
</dbReference>
<gene>
    <name evidence="4" type="ORF">CVV64_01845</name>
</gene>
<dbReference type="GO" id="GO:0008483">
    <property type="term" value="F:transaminase activity"/>
    <property type="evidence" value="ECO:0007669"/>
    <property type="project" value="TreeGrafter"/>
</dbReference>
<dbReference type="Pfam" id="PF01041">
    <property type="entry name" value="DegT_DnrJ_EryC1"/>
    <property type="match status" value="1"/>
</dbReference>
<dbReference type="InterPro" id="IPR015424">
    <property type="entry name" value="PyrdxlP-dep_Trfase"/>
</dbReference>
<comment type="similarity">
    <text evidence="3">Belongs to the DegT/DnrJ/EryC1 family.</text>
</comment>
<evidence type="ECO:0000256" key="3">
    <source>
        <dbReference type="RuleBase" id="RU004508"/>
    </source>
</evidence>
<keyword evidence="2 3" id="KW-0663">Pyridoxal phosphate</keyword>
<reference evidence="4 5" key="1">
    <citation type="journal article" date="2017" name="ISME J.">
        <title>Potential for microbial H2 and metal transformations associated with novel bacteria and archaea in deep terrestrial subsurface sediments.</title>
        <authorList>
            <person name="Hernsdorf A.W."/>
            <person name="Amano Y."/>
            <person name="Miyakawa K."/>
            <person name="Ise K."/>
            <person name="Suzuki Y."/>
            <person name="Anantharaman K."/>
            <person name="Probst A."/>
            <person name="Burstein D."/>
            <person name="Thomas B.C."/>
            <person name="Banfield J.F."/>
        </authorList>
    </citation>
    <scope>NUCLEOTIDE SEQUENCE [LARGE SCALE GENOMIC DNA]</scope>
    <source>
        <strain evidence="4">HGW-Wallbacteria-1</strain>
    </source>
</reference>
<dbReference type="Gene3D" id="3.90.1150.10">
    <property type="entry name" value="Aspartate Aminotransferase, domain 1"/>
    <property type="match status" value="1"/>
</dbReference>
<organism evidence="4 5">
    <name type="scientific">Candidatus Wallbacteria bacterium HGW-Wallbacteria-1</name>
    <dbReference type="NCBI Taxonomy" id="2013854"/>
    <lineage>
        <taxon>Bacteria</taxon>
        <taxon>Candidatus Walliibacteriota</taxon>
    </lineage>
</organism>
<dbReference type="SUPFAM" id="SSF53383">
    <property type="entry name" value="PLP-dependent transferases"/>
    <property type="match status" value="1"/>
</dbReference>
<dbReference type="PANTHER" id="PTHR30244">
    <property type="entry name" value="TRANSAMINASE"/>
    <property type="match status" value="1"/>
</dbReference>
<evidence type="ECO:0000256" key="1">
    <source>
        <dbReference type="PIRSR" id="PIRSR000390-1"/>
    </source>
</evidence>
<dbReference type="GO" id="GO:0000271">
    <property type="term" value="P:polysaccharide biosynthetic process"/>
    <property type="evidence" value="ECO:0007669"/>
    <property type="project" value="TreeGrafter"/>
</dbReference>
<dbReference type="PANTHER" id="PTHR30244:SF34">
    <property type="entry name" value="DTDP-4-AMINO-4,6-DIDEOXYGALACTOSE TRANSAMINASE"/>
    <property type="match status" value="1"/>
</dbReference>
<comment type="caution">
    <text evidence="4">The sequence shown here is derived from an EMBL/GenBank/DDBJ whole genome shotgun (WGS) entry which is preliminary data.</text>
</comment>
<evidence type="ECO:0000256" key="2">
    <source>
        <dbReference type="PIRSR" id="PIRSR000390-2"/>
    </source>
</evidence>
<evidence type="ECO:0000313" key="4">
    <source>
        <dbReference type="EMBL" id="PKK92178.1"/>
    </source>
</evidence>
<sequence length="440" mass="48812">MPSRNSSDWYFTEIMTDKKMGQGSGSVPPLYNRARTLPAILGGKPIRKRVLPYSRQTIFPSDLKAVRKVMRSDFLTTGPMGNRFGQAIAARTGFDSALPLSSGTAALITLLMSLENVRGHEVITSPMTFAATTGAILMAGGVPVMADVDPVTLNVDPRRVAELINEKTAAVLAVDYAGHPAHWQELRRLCDNHRIPLLVDCAHSLGSSIHGHPVGYWAHAAVFSFHPVKAVACGEGGAIASSDRDILRRATLIANHWMVKFEDENPFTARPWYYEIQGQGFNYRLNDISSALGLSQIKRLNTRIDACREVSIALRKRLSSIAFLDMPCELDGYRHSYHLFVARVRQLEEGFGRNLLVAALRAENITAHVHYIPIHLHPHFRDKILTGDLKNCDQAYNEIMTLPCFDSMTEKDVRDIGLAIEKIATHSSEILSAMATEKTR</sequence>
<dbReference type="InterPro" id="IPR000653">
    <property type="entry name" value="DegT/StrS_aminotransferase"/>
</dbReference>
<name>A0A2N1PV43_9BACT</name>
<dbReference type="EMBL" id="PGXC01000001">
    <property type="protein sequence ID" value="PKK92178.1"/>
    <property type="molecule type" value="Genomic_DNA"/>
</dbReference>
<dbReference type="InterPro" id="IPR015422">
    <property type="entry name" value="PyrdxlP-dep_Trfase_small"/>
</dbReference>
<feature type="active site" description="Proton acceptor" evidence="1">
    <location>
        <position position="229"/>
    </location>
</feature>
<accession>A0A2N1PV43</accession>
<dbReference type="AlphaFoldDB" id="A0A2N1PV43"/>
<dbReference type="InterPro" id="IPR015421">
    <property type="entry name" value="PyrdxlP-dep_Trfase_major"/>
</dbReference>
<dbReference type="Gene3D" id="3.40.640.10">
    <property type="entry name" value="Type I PLP-dependent aspartate aminotransferase-like (Major domain)"/>
    <property type="match status" value="1"/>
</dbReference>
<evidence type="ECO:0000313" key="5">
    <source>
        <dbReference type="Proteomes" id="UP000233256"/>
    </source>
</evidence>
<dbReference type="PIRSF" id="PIRSF000390">
    <property type="entry name" value="PLP_StrS"/>
    <property type="match status" value="1"/>
</dbReference>
<feature type="modified residue" description="N6-(pyridoxal phosphate)lysine" evidence="2">
    <location>
        <position position="229"/>
    </location>
</feature>
<proteinExistence type="inferred from homology"/>
<protein>
    <submittedName>
        <fullName evidence="4">UDP-4-amino-4, 6-dideoxy-N-acetyl-beta-L-altrosamine transaminase</fullName>
    </submittedName>
</protein>